<feature type="domain" description="G-patch" evidence="2">
    <location>
        <begin position="26"/>
        <end position="72"/>
    </location>
</feature>
<proteinExistence type="predicted"/>
<dbReference type="Proteomes" id="UP000095287">
    <property type="component" value="Unplaced"/>
</dbReference>
<reference evidence="4" key="1">
    <citation type="submission" date="2016-11" db="UniProtKB">
        <authorList>
            <consortium name="WormBaseParasite"/>
        </authorList>
    </citation>
    <scope>IDENTIFICATION</scope>
</reference>
<dbReference type="GO" id="GO:0003676">
    <property type="term" value="F:nucleic acid binding"/>
    <property type="evidence" value="ECO:0007669"/>
    <property type="project" value="InterPro"/>
</dbReference>
<feature type="compositionally biased region" description="Basic and acidic residues" evidence="1">
    <location>
        <begin position="262"/>
        <end position="278"/>
    </location>
</feature>
<accession>A0A1I7ZZJ4</accession>
<feature type="compositionally biased region" description="Basic and acidic residues" evidence="1">
    <location>
        <begin position="291"/>
        <end position="303"/>
    </location>
</feature>
<feature type="region of interest" description="Disordered" evidence="1">
    <location>
        <begin position="215"/>
        <end position="323"/>
    </location>
</feature>
<evidence type="ECO:0000259" key="2">
    <source>
        <dbReference type="PROSITE" id="PS50174"/>
    </source>
</evidence>
<evidence type="ECO:0000313" key="4">
    <source>
        <dbReference type="WBParaSite" id="L893_g31344.t1"/>
    </source>
</evidence>
<feature type="compositionally biased region" description="Basic residues" evidence="1">
    <location>
        <begin position="304"/>
        <end position="313"/>
    </location>
</feature>
<dbReference type="Pfam" id="PF01585">
    <property type="entry name" value="G-patch"/>
    <property type="match status" value="1"/>
</dbReference>
<name>A0A1I7ZZJ4_9BILA</name>
<dbReference type="SMART" id="SM00443">
    <property type="entry name" value="G_patch"/>
    <property type="match status" value="1"/>
</dbReference>
<feature type="compositionally biased region" description="Basic and acidic residues" evidence="1">
    <location>
        <begin position="102"/>
        <end position="118"/>
    </location>
</feature>
<dbReference type="GO" id="GO:0010521">
    <property type="term" value="F:telomerase inhibitor activity"/>
    <property type="evidence" value="ECO:0007669"/>
    <property type="project" value="TreeGrafter"/>
</dbReference>
<evidence type="ECO:0000313" key="3">
    <source>
        <dbReference type="Proteomes" id="UP000095287"/>
    </source>
</evidence>
<dbReference type="GO" id="GO:0005730">
    <property type="term" value="C:nucleolus"/>
    <property type="evidence" value="ECO:0007669"/>
    <property type="project" value="TreeGrafter"/>
</dbReference>
<keyword evidence="3" id="KW-1185">Reference proteome</keyword>
<dbReference type="PANTHER" id="PTHR23149:SF27">
    <property type="entry name" value="PIN2_TERF1-INTERACTING TELOMERASE INHIBITOR 1"/>
    <property type="match status" value="1"/>
</dbReference>
<organism evidence="3 4">
    <name type="scientific">Steinernema glaseri</name>
    <dbReference type="NCBI Taxonomy" id="37863"/>
    <lineage>
        <taxon>Eukaryota</taxon>
        <taxon>Metazoa</taxon>
        <taxon>Ecdysozoa</taxon>
        <taxon>Nematoda</taxon>
        <taxon>Chromadorea</taxon>
        <taxon>Rhabditida</taxon>
        <taxon>Tylenchina</taxon>
        <taxon>Panagrolaimomorpha</taxon>
        <taxon>Strongyloidoidea</taxon>
        <taxon>Steinernematidae</taxon>
        <taxon>Steinernema</taxon>
    </lineage>
</organism>
<feature type="compositionally biased region" description="Basic residues" evidence="1">
    <location>
        <begin position="119"/>
        <end position="130"/>
    </location>
</feature>
<feature type="compositionally biased region" description="Low complexity" evidence="1">
    <location>
        <begin position="279"/>
        <end position="289"/>
    </location>
</feature>
<dbReference type="WBParaSite" id="L893_g31344.t1">
    <property type="protein sequence ID" value="L893_g31344.t1"/>
    <property type="gene ID" value="L893_g31344"/>
</dbReference>
<dbReference type="InterPro" id="IPR000467">
    <property type="entry name" value="G_patch_dom"/>
</dbReference>
<evidence type="ECO:0000256" key="1">
    <source>
        <dbReference type="SAM" id="MobiDB-lite"/>
    </source>
</evidence>
<dbReference type="AlphaFoldDB" id="A0A1I7ZZJ4"/>
<sequence>MSILAAPRRKQKISVDPQNVAWKNDNEKFGKKLMEKMGWTEGKGLGSKEQGMSDNLKLKANHTAKGLGCDQDYDSTWISHHDDFASLLANLNKNKPASTEKSGSDEEKTTKSLEETSKKSKSRIHYHKFTRGKDLSRFSSNDKAAVIGMGARRKRKHSPEPEPDVEDGEEPKKKSKKENQEEKPDVEASSGFAEKTQISQVSVADYFAEKMRKIKEKQAARAAGQVVPEAVPEEEKAPEAVPEEEEAREETEEERKLRKQKRKEEKRRLKEEARRQSEAEAQAENVEAAPVEEKVVEETAEERKRRKREKKLRKLAESQENEA</sequence>
<feature type="region of interest" description="Disordered" evidence="1">
    <location>
        <begin position="94"/>
        <end position="200"/>
    </location>
</feature>
<dbReference type="PROSITE" id="PS50174">
    <property type="entry name" value="G_PATCH"/>
    <property type="match status" value="1"/>
</dbReference>
<feature type="compositionally biased region" description="Acidic residues" evidence="1">
    <location>
        <begin position="241"/>
        <end position="252"/>
    </location>
</feature>
<dbReference type="PANTHER" id="PTHR23149">
    <property type="entry name" value="G PATCH DOMAIN CONTAINING PROTEIN"/>
    <property type="match status" value="1"/>
</dbReference>
<dbReference type="InterPro" id="IPR050656">
    <property type="entry name" value="PINX1"/>
</dbReference>
<protein>
    <submittedName>
        <fullName evidence="4">G-patch domain-containing protein</fullName>
    </submittedName>
</protein>
<feature type="compositionally biased region" description="Basic and acidic residues" evidence="1">
    <location>
        <begin position="177"/>
        <end position="186"/>
    </location>
</feature>